<dbReference type="NCBIfam" id="NF008898">
    <property type="entry name" value="PRK11933.1"/>
    <property type="match status" value="1"/>
</dbReference>
<keyword evidence="2 8" id="KW-0963">Cytoplasm</keyword>
<dbReference type="InterPro" id="IPR031341">
    <property type="entry name" value="Methyltr_RsmF_N"/>
</dbReference>
<dbReference type="EC" id="2.1.1.178" evidence="8"/>
<dbReference type="NCBIfam" id="TIGR00446">
    <property type="entry name" value="nop2p"/>
    <property type="match status" value="1"/>
</dbReference>
<evidence type="ECO:0000256" key="1">
    <source>
        <dbReference type="ARBA" id="ARBA00007494"/>
    </source>
</evidence>
<dbReference type="InterPro" id="IPR023267">
    <property type="entry name" value="RCMT"/>
</dbReference>
<dbReference type="Gene3D" id="3.10.450.720">
    <property type="match status" value="1"/>
</dbReference>
<evidence type="ECO:0000256" key="2">
    <source>
        <dbReference type="ARBA" id="ARBA00022490"/>
    </source>
</evidence>
<dbReference type="InterPro" id="IPR048457">
    <property type="entry name" value="YebU_pre-PUA_dom"/>
</dbReference>
<comment type="similarity">
    <text evidence="1 8 9">Belongs to the class I-like SAM-binding methyltransferase superfamily. RsmB/NOP family.</text>
</comment>
<dbReference type="InterPro" id="IPR023545">
    <property type="entry name" value="rRNA_ssu_MeTfrase_F"/>
</dbReference>
<comment type="subcellular location">
    <subcellularLocation>
        <location evidence="8">Cytoplasm</location>
    </subcellularLocation>
</comment>
<comment type="function">
    <text evidence="8">Specifically methylates the cytosine at position 1407 (m5C1407) of 16S rRNA.</text>
</comment>
<protein>
    <recommendedName>
        <fullName evidence="8">Ribosomal RNA small subunit methyltransferase F</fullName>
        <ecNumber evidence="8">2.1.1.178</ecNumber>
    </recommendedName>
    <alternativeName>
        <fullName evidence="8">16S rRNA m5C1407 methyltransferase</fullName>
    </alternativeName>
    <alternativeName>
        <fullName evidence="8">rRNA (cytosine-C(5)-)-methyltransferase RsmF</fullName>
    </alternativeName>
</protein>
<dbReference type="PANTHER" id="PTHR22807">
    <property type="entry name" value="NOP2 YEAST -RELATED NOL1/NOP2/FMU SUN DOMAIN-CONTAINING"/>
    <property type="match status" value="1"/>
</dbReference>
<dbReference type="PROSITE" id="PS51686">
    <property type="entry name" value="SAM_MT_RSMB_NOP"/>
    <property type="match status" value="1"/>
</dbReference>
<dbReference type="InterPro" id="IPR027391">
    <property type="entry name" value="Nol1_Nop2_Fmu_2"/>
</dbReference>
<feature type="domain" description="SAM-dependent MTase RsmB/NOP-type" evidence="10">
    <location>
        <begin position="27"/>
        <end position="310"/>
    </location>
</feature>
<sequence>MSKAFIPQHFIDFIKPHIPQKISLDEFLEYCSKPLRKSIRVNTLKISVNDFIDKMQQQGWQLQPIPWCNTGFWVERPAEQENKIALGNTLEHVTGLFYIQEASSMLPPEALVLNQTKLDACLDLAAAPGSKTTQLAALMNNSGVIVANEFSSSRSKGLFANIQRCAVTNTALTHMDGRLFKHLNETFDAILLDAPCSGEGTIRKDPDAMKNWSESSVHEIARTQTDLIDAAFHALKIGGVMIYSTCTLNPFENQGICQALLQKYPDQLEFEPLDQLFEGAEQSITPDGFLHVWPQLYDSEGFFIARIKKTGATPIAENNPFRRLGKFPYPKISHKLADTFAQYLSQQFACDAFPLAHCYQRNQEVWYFPPGFEQLIGKVKFSRVGVKLAELAKHGFKLDHNLAVNFAQYFNKQAMNLTPEQAAQYLKGQDIWFENNELDALSKGEVLVLANGQALGFAKRLPDKLKNLLPRDLVRDNVRF</sequence>
<evidence type="ECO:0000256" key="6">
    <source>
        <dbReference type="ARBA" id="ARBA00022691"/>
    </source>
</evidence>
<evidence type="ECO:0000256" key="7">
    <source>
        <dbReference type="ARBA" id="ARBA00022884"/>
    </source>
</evidence>
<feature type="binding site" evidence="8 9">
    <location>
        <begin position="125"/>
        <end position="131"/>
    </location>
    <ligand>
        <name>S-adenosyl-L-methionine</name>
        <dbReference type="ChEBI" id="CHEBI:59789"/>
    </ligand>
</feature>
<name>A0ABY7AJ32_9ALTE</name>
<dbReference type="EMBL" id="CP109965">
    <property type="protein sequence ID" value="WAJ69248.1"/>
    <property type="molecule type" value="Genomic_DNA"/>
</dbReference>
<dbReference type="GO" id="GO:0032259">
    <property type="term" value="P:methylation"/>
    <property type="evidence" value="ECO:0007669"/>
    <property type="project" value="UniProtKB-KW"/>
</dbReference>
<reference evidence="11" key="1">
    <citation type="submission" date="2022-10" db="EMBL/GenBank/DDBJ databases">
        <title>Catenovulum adriacola sp. nov. isolated in the Harbour of Susak.</title>
        <authorList>
            <person name="Schoch T."/>
            <person name="Reich S.J."/>
            <person name="Stoeferle S."/>
            <person name="Flaiz M."/>
            <person name="Kazda M."/>
            <person name="Riedel C.U."/>
            <person name="Duerre P."/>
        </authorList>
    </citation>
    <scope>NUCLEOTIDE SEQUENCE</scope>
    <source>
        <strain evidence="11">TS8</strain>
    </source>
</reference>
<dbReference type="InterPro" id="IPR049560">
    <property type="entry name" value="MeTrfase_RsmB-F_NOP2_cat"/>
</dbReference>
<keyword evidence="3 8" id="KW-0698">rRNA processing</keyword>
<dbReference type="SUPFAM" id="SSF53335">
    <property type="entry name" value="S-adenosyl-L-methionine-dependent methyltransferases"/>
    <property type="match status" value="1"/>
</dbReference>
<dbReference type="HAMAP" id="MF_01579">
    <property type="entry name" value="16SrRNA_methyltr_F"/>
    <property type="match status" value="1"/>
</dbReference>
<evidence type="ECO:0000313" key="11">
    <source>
        <dbReference type="EMBL" id="WAJ69248.1"/>
    </source>
</evidence>
<dbReference type="PANTHER" id="PTHR22807:SF30">
    <property type="entry name" value="28S RRNA (CYTOSINE(4447)-C(5))-METHYLTRANSFERASE-RELATED"/>
    <property type="match status" value="1"/>
</dbReference>
<dbReference type="Pfam" id="PF17125">
    <property type="entry name" value="Methyltr_RsmF_N"/>
    <property type="match status" value="1"/>
</dbReference>
<evidence type="ECO:0000313" key="12">
    <source>
        <dbReference type="Proteomes" id="UP001163726"/>
    </source>
</evidence>
<feature type="binding site" evidence="8 9">
    <location>
        <position position="193"/>
    </location>
    <ligand>
        <name>S-adenosyl-L-methionine</name>
        <dbReference type="ChEBI" id="CHEBI:59789"/>
    </ligand>
</feature>
<organism evidence="11 12">
    <name type="scientific">Catenovulum adriaticum</name>
    <dbReference type="NCBI Taxonomy" id="2984846"/>
    <lineage>
        <taxon>Bacteria</taxon>
        <taxon>Pseudomonadati</taxon>
        <taxon>Pseudomonadota</taxon>
        <taxon>Gammaproteobacteria</taxon>
        <taxon>Alteromonadales</taxon>
        <taxon>Alteromonadaceae</taxon>
        <taxon>Catenovulum</taxon>
    </lineage>
</organism>
<gene>
    <name evidence="8 11" type="primary">rsmF</name>
    <name evidence="11" type="ORF">OLW01_08620</name>
</gene>
<keyword evidence="4 8" id="KW-0489">Methyltransferase</keyword>
<dbReference type="InterPro" id="IPR001678">
    <property type="entry name" value="MeTrfase_RsmB-F_NOP2_dom"/>
</dbReference>
<evidence type="ECO:0000256" key="3">
    <source>
        <dbReference type="ARBA" id="ARBA00022552"/>
    </source>
</evidence>
<dbReference type="Proteomes" id="UP001163726">
    <property type="component" value="Chromosome"/>
</dbReference>
<dbReference type="Pfam" id="PF01189">
    <property type="entry name" value="Methyltr_RsmB-F"/>
    <property type="match status" value="1"/>
</dbReference>
<dbReference type="PRINTS" id="PR02008">
    <property type="entry name" value="RCMTFAMILY"/>
</dbReference>
<keyword evidence="12" id="KW-1185">Reference proteome</keyword>
<dbReference type="Gene3D" id="3.40.50.150">
    <property type="entry name" value="Vaccinia Virus protein VP39"/>
    <property type="match status" value="1"/>
</dbReference>
<feature type="binding site" evidence="8 9">
    <location>
        <position position="176"/>
    </location>
    <ligand>
        <name>S-adenosyl-L-methionine</name>
        <dbReference type="ChEBI" id="CHEBI:59789"/>
    </ligand>
</feature>
<keyword evidence="7 8" id="KW-0694">RNA-binding</keyword>
<feature type="binding site" evidence="8 9">
    <location>
        <position position="149"/>
    </location>
    <ligand>
        <name>S-adenosyl-L-methionine</name>
        <dbReference type="ChEBI" id="CHEBI:59789"/>
    </ligand>
</feature>
<feature type="active site" description="Nucleophile" evidence="8 9">
    <location>
        <position position="246"/>
    </location>
</feature>
<evidence type="ECO:0000256" key="8">
    <source>
        <dbReference type="HAMAP-Rule" id="MF_01579"/>
    </source>
</evidence>
<evidence type="ECO:0000256" key="9">
    <source>
        <dbReference type="PROSITE-ProRule" id="PRU01023"/>
    </source>
</evidence>
<dbReference type="Pfam" id="PF21150">
    <property type="entry name" value="YebU_pre-PUA_dom"/>
    <property type="match status" value="1"/>
</dbReference>
<accession>A0ABY7AJ32</accession>
<keyword evidence="5 8" id="KW-0808">Transferase</keyword>
<comment type="catalytic activity">
    <reaction evidence="8">
        <text>cytidine(1407) in 16S rRNA + S-adenosyl-L-methionine = 5-methylcytidine(1407) in 16S rRNA + S-adenosyl-L-homocysteine + H(+)</text>
        <dbReference type="Rhea" id="RHEA:42756"/>
        <dbReference type="Rhea" id="RHEA-COMP:10223"/>
        <dbReference type="Rhea" id="RHEA-COMP:10224"/>
        <dbReference type="ChEBI" id="CHEBI:15378"/>
        <dbReference type="ChEBI" id="CHEBI:57856"/>
        <dbReference type="ChEBI" id="CHEBI:59789"/>
        <dbReference type="ChEBI" id="CHEBI:74483"/>
        <dbReference type="ChEBI" id="CHEBI:82748"/>
        <dbReference type="EC" id="2.1.1.178"/>
    </reaction>
</comment>
<dbReference type="InterPro" id="IPR018314">
    <property type="entry name" value="RsmB/NOL1/NOP2-like_CS"/>
</dbReference>
<keyword evidence="6 8" id="KW-0949">S-adenosyl-L-methionine</keyword>
<dbReference type="Pfam" id="PF13636">
    <property type="entry name" value="Methyltranf_PUA"/>
    <property type="match status" value="1"/>
</dbReference>
<dbReference type="InterPro" id="IPR029063">
    <property type="entry name" value="SAM-dependent_MTases_sf"/>
</dbReference>
<dbReference type="PROSITE" id="PS01153">
    <property type="entry name" value="NOL1_NOP2_SUN"/>
    <property type="match status" value="1"/>
</dbReference>
<dbReference type="InterPro" id="IPR011023">
    <property type="entry name" value="Nop2p"/>
</dbReference>
<dbReference type="GO" id="GO:0008168">
    <property type="term" value="F:methyltransferase activity"/>
    <property type="evidence" value="ECO:0007669"/>
    <property type="project" value="UniProtKB-KW"/>
</dbReference>
<evidence type="ECO:0000259" key="10">
    <source>
        <dbReference type="PROSITE" id="PS51686"/>
    </source>
</evidence>
<evidence type="ECO:0000256" key="5">
    <source>
        <dbReference type="ARBA" id="ARBA00022679"/>
    </source>
</evidence>
<proteinExistence type="inferred from homology"/>
<dbReference type="RefSeq" id="WP_268073440.1">
    <property type="nucleotide sequence ID" value="NZ_CP109965.1"/>
</dbReference>
<evidence type="ECO:0000256" key="4">
    <source>
        <dbReference type="ARBA" id="ARBA00022603"/>
    </source>
</evidence>